<dbReference type="Gene3D" id="3.30.160.60">
    <property type="entry name" value="Classic Zinc Finger"/>
    <property type="match status" value="1"/>
</dbReference>
<organism evidence="8 9">
    <name type="scientific">Sphaeramia orbicularis</name>
    <name type="common">orbiculate cardinalfish</name>
    <dbReference type="NCBI Taxonomy" id="375764"/>
    <lineage>
        <taxon>Eukaryota</taxon>
        <taxon>Metazoa</taxon>
        <taxon>Chordata</taxon>
        <taxon>Craniata</taxon>
        <taxon>Vertebrata</taxon>
        <taxon>Euteleostomi</taxon>
        <taxon>Actinopterygii</taxon>
        <taxon>Neopterygii</taxon>
        <taxon>Teleostei</taxon>
        <taxon>Neoteleostei</taxon>
        <taxon>Acanthomorphata</taxon>
        <taxon>Gobiaria</taxon>
        <taxon>Kurtiformes</taxon>
        <taxon>Apogonoidei</taxon>
        <taxon>Apogonidae</taxon>
        <taxon>Apogoninae</taxon>
        <taxon>Sphaeramia</taxon>
    </lineage>
</organism>
<dbReference type="SMART" id="SM00184">
    <property type="entry name" value="RING"/>
    <property type="match status" value="1"/>
</dbReference>
<dbReference type="PROSITE" id="PS50119">
    <property type="entry name" value="ZF_BBOX"/>
    <property type="match status" value="1"/>
</dbReference>
<evidence type="ECO:0000256" key="5">
    <source>
        <dbReference type="SAM" id="Coils"/>
    </source>
</evidence>
<dbReference type="Gene3D" id="3.30.40.10">
    <property type="entry name" value="Zinc/RING finger domain, C3HC4 (zinc finger)"/>
    <property type="match status" value="1"/>
</dbReference>
<dbReference type="FunCoup" id="A0A673AQ10">
    <property type="interactions" value="192"/>
</dbReference>
<evidence type="ECO:0000259" key="6">
    <source>
        <dbReference type="PROSITE" id="PS50089"/>
    </source>
</evidence>
<dbReference type="GO" id="GO:0008270">
    <property type="term" value="F:zinc ion binding"/>
    <property type="evidence" value="ECO:0007669"/>
    <property type="project" value="UniProtKB-KW"/>
</dbReference>
<proteinExistence type="predicted"/>
<evidence type="ECO:0000256" key="1">
    <source>
        <dbReference type="ARBA" id="ARBA00022723"/>
    </source>
</evidence>
<dbReference type="PROSITE" id="PS50089">
    <property type="entry name" value="ZF_RING_2"/>
    <property type="match status" value="1"/>
</dbReference>
<dbReference type="AlphaFoldDB" id="A0A673AQ10"/>
<dbReference type="SUPFAM" id="SSF57845">
    <property type="entry name" value="B-box zinc-binding domain"/>
    <property type="match status" value="1"/>
</dbReference>
<evidence type="ECO:0000313" key="9">
    <source>
        <dbReference type="Proteomes" id="UP000472271"/>
    </source>
</evidence>
<dbReference type="PROSITE" id="PS00518">
    <property type="entry name" value="ZF_RING_1"/>
    <property type="match status" value="1"/>
</dbReference>
<reference evidence="8" key="3">
    <citation type="submission" date="2025-09" db="UniProtKB">
        <authorList>
            <consortium name="Ensembl"/>
        </authorList>
    </citation>
    <scope>IDENTIFICATION</scope>
</reference>
<evidence type="ECO:0000256" key="4">
    <source>
        <dbReference type="PROSITE-ProRule" id="PRU00024"/>
    </source>
</evidence>
<dbReference type="InterPro" id="IPR001841">
    <property type="entry name" value="Znf_RING"/>
</dbReference>
<dbReference type="InterPro" id="IPR027370">
    <property type="entry name" value="Znf-RING_euk"/>
</dbReference>
<reference evidence="8" key="2">
    <citation type="submission" date="2025-08" db="UniProtKB">
        <authorList>
            <consortium name="Ensembl"/>
        </authorList>
    </citation>
    <scope>IDENTIFICATION</scope>
</reference>
<dbReference type="Pfam" id="PF13445">
    <property type="entry name" value="zf-RING_UBOX"/>
    <property type="match status" value="1"/>
</dbReference>
<evidence type="ECO:0000259" key="7">
    <source>
        <dbReference type="PROSITE" id="PS50119"/>
    </source>
</evidence>
<protein>
    <submittedName>
        <fullName evidence="8">Uncharacterized protein</fullName>
    </submittedName>
</protein>
<dbReference type="InterPro" id="IPR013083">
    <property type="entry name" value="Znf_RING/FYVE/PHD"/>
</dbReference>
<dbReference type="InterPro" id="IPR000315">
    <property type="entry name" value="Znf_B-box"/>
</dbReference>
<reference evidence="8" key="1">
    <citation type="submission" date="2019-06" db="EMBL/GenBank/DDBJ databases">
        <authorList>
            <consortium name="Wellcome Sanger Institute Data Sharing"/>
        </authorList>
    </citation>
    <scope>NUCLEOTIDE SEQUENCE [LARGE SCALE GENOMIC DNA]</scope>
</reference>
<evidence type="ECO:0000313" key="8">
    <source>
        <dbReference type="Ensembl" id="ENSSORP00005031511.1"/>
    </source>
</evidence>
<feature type="coiled-coil region" evidence="5">
    <location>
        <begin position="190"/>
        <end position="235"/>
    </location>
</feature>
<sequence length="314" mass="36447">ESNFQKSEMACSCPICLEIFKDPVVLSCSHSFCKNCLRNWWAEKPLHVCPVCKRRSSRDDPPRNLVLKNVCEALMHELTLKEKPPAQTETLCSQHLEKLRLFCLDHQQPVCLVCRDSRTHNKHTFKPINEAAQDYRDFVKKSLEPLKEKLQRFNQVKVEWDQTAEYISVQAKHTERQIKEEFGKMKEFLLKEERARIDALRNEAQQKSNMMQQRIEPLSAEMAALSDTIQATEKELRSEDVLFLQNYKASVRRVQELHPTVDPELPPGTLIDVAKHDTNNTFVVVTFTHVDVHISWITHCRLATVGSPYQAPKE</sequence>
<keyword evidence="1" id="KW-0479">Metal-binding</keyword>
<accession>A0A673AQ10</accession>
<dbReference type="Ensembl" id="ENSSORT00005032390.1">
    <property type="protein sequence ID" value="ENSSORP00005031511.1"/>
    <property type="gene ID" value="ENSSORG00005015000.1"/>
</dbReference>
<dbReference type="SUPFAM" id="SSF57850">
    <property type="entry name" value="RING/U-box"/>
    <property type="match status" value="1"/>
</dbReference>
<gene>
    <name evidence="8" type="primary">LOC115438912</name>
</gene>
<keyword evidence="5" id="KW-0175">Coiled coil</keyword>
<keyword evidence="2 4" id="KW-0863">Zinc-finger</keyword>
<keyword evidence="9" id="KW-1185">Reference proteome</keyword>
<dbReference type="InterPro" id="IPR050143">
    <property type="entry name" value="TRIM/RBCC"/>
</dbReference>
<dbReference type="Pfam" id="PF00643">
    <property type="entry name" value="zf-B_box"/>
    <property type="match status" value="1"/>
</dbReference>
<evidence type="ECO:0000256" key="3">
    <source>
        <dbReference type="ARBA" id="ARBA00022833"/>
    </source>
</evidence>
<name>A0A673AQ10_9TELE</name>
<evidence type="ECO:0000256" key="2">
    <source>
        <dbReference type="ARBA" id="ARBA00022771"/>
    </source>
</evidence>
<feature type="domain" description="RING-type" evidence="6">
    <location>
        <begin position="13"/>
        <end position="53"/>
    </location>
</feature>
<feature type="domain" description="B box-type" evidence="7">
    <location>
        <begin position="87"/>
        <end position="128"/>
    </location>
</feature>
<dbReference type="PANTHER" id="PTHR24103">
    <property type="entry name" value="E3 UBIQUITIN-PROTEIN LIGASE TRIM"/>
    <property type="match status" value="1"/>
</dbReference>
<dbReference type="SMART" id="SM00336">
    <property type="entry name" value="BBOX"/>
    <property type="match status" value="1"/>
</dbReference>
<dbReference type="Proteomes" id="UP000472271">
    <property type="component" value="Chromosome 18"/>
</dbReference>
<dbReference type="InParanoid" id="A0A673AQ10"/>
<dbReference type="InterPro" id="IPR017907">
    <property type="entry name" value="Znf_RING_CS"/>
</dbReference>
<keyword evidence="3" id="KW-0862">Zinc</keyword>